<comment type="caution">
    <text evidence="1">The sequence shown here is derived from an EMBL/GenBank/DDBJ whole genome shotgun (WGS) entry which is preliminary data.</text>
</comment>
<name>A0A8X6XH79_9ARAC</name>
<keyword evidence="2" id="KW-1185">Reference proteome</keyword>
<protein>
    <submittedName>
        <fullName evidence="1">Uncharacterized protein</fullName>
    </submittedName>
</protein>
<evidence type="ECO:0000313" key="2">
    <source>
        <dbReference type="Proteomes" id="UP000886998"/>
    </source>
</evidence>
<dbReference type="EMBL" id="BMAV01009492">
    <property type="protein sequence ID" value="GFY53797.1"/>
    <property type="molecule type" value="Genomic_DNA"/>
</dbReference>
<reference evidence="1" key="1">
    <citation type="submission" date="2020-08" db="EMBL/GenBank/DDBJ databases">
        <title>Multicomponent nature underlies the extraordinary mechanical properties of spider dragline silk.</title>
        <authorList>
            <person name="Kono N."/>
            <person name="Nakamura H."/>
            <person name="Mori M."/>
            <person name="Yoshida Y."/>
            <person name="Ohtoshi R."/>
            <person name="Malay A.D."/>
            <person name="Moran D.A.P."/>
            <person name="Tomita M."/>
            <person name="Numata K."/>
            <person name="Arakawa K."/>
        </authorList>
    </citation>
    <scope>NUCLEOTIDE SEQUENCE</scope>
</reference>
<accession>A0A8X6XH79</accession>
<proteinExistence type="predicted"/>
<dbReference type="AlphaFoldDB" id="A0A8X6XH79"/>
<evidence type="ECO:0000313" key="1">
    <source>
        <dbReference type="EMBL" id="GFY53797.1"/>
    </source>
</evidence>
<dbReference type="Proteomes" id="UP000886998">
    <property type="component" value="Unassembled WGS sequence"/>
</dbReference>
<gene>
    <name evidence="1" type="ORF">TNIN_242401</name>
</gene>
<sequence>MVRSATLVFDYHFDMAKKRILTQDEIDRYMNNSDELSEDGLEFSDDDVDFYLIECHLMKIDGNSRRDDRALR</sequence>
<organism evidence="1 2">
    <name type="scientific">Trichonephila inaurata madagascariensis</name>
    <dbReference type="NCBI Taxonomy" id="2747483"/>
    <lineage>
        <taxon>Eukaryota</taxon>
        <taxon>Metazoa</taxon>
        <taxon>Ecdysozoa</taxon>
        <taxon>Arthropoda</taxon>
        <taxon>Chelicerata</taxon>
        <taxon>Arachnida</taxon>
        <taxon>Araneae</taxon>
        <taxon>Araneomorphae</taxon>
        <taxon>Entelegynae</taxon>
        <taxon>Araneoidea</taxon>
        <taxon>Nephilidae</taxon>
        <taxon>Trichonephila</taxon>
        <taxon>Trichonephila inaurata</taxon>
    </lineage>
</organism>